<sequence>MQQVLNNRELLKGSEESVLEALRSIVAINPLDSLGIDEGEREFDVHFDIKMSASLRTTKKFRSAEETQQYYKELLHTLNIVMPYLSMMVEGGDIVTAAVDEWETENIKAFETWE</sequence>
<name>A0ABC8D7R7_BACVE</name>
<dbReference type="Proteomes" id="UP000250069">
    <property type="component" value="Chromosome"/>
</dbReference>
<dbReference type="RefSeq" id="WP_101293893.1">
    <property type="nucleotide sequence ID" value="NZ_CP025308.1"/>
</dbReference>
<evidence type="ECO:0000313" key="1">
    <source>
        <dbReference type="EMBL" id="AWX71928.1"/>
    </source>
</evidence>
<evidence type="ECO:0000313" key="2">
    <source>
        <dbReference type="Proteomes" id="UP000250069"/>
    </source>
</evidence>
<dbReference type="EMBL" id="CP030150">
    <property type="protein sequence ID" value="AWX71928.1"/>
    <property type="molecule type" value="Genomic_DNA"/>
</dbReference>
<gene>
    <name evidence="1" type="ORF">BVDSYZ_07790</name>
</gene>
<reference evidence="1 2" key="1">
    <citation type="submission" date="2018-06" db="EMBL/GenBank/DDBJ databases">
        <title>Complete Genome Sequence of Bacillus velezensis DSYZ, a Plant Growth-Promoting Rhizobacterium with Antifungal Activity.</title>
        <authorList>
            <person name="Du B."/>
            <person name="Ding Y."/>
            <person name="Liu K."/>
            <person name="Yao L."/>
            <person name="Wang C."/>
            <person name="Li H."/>
            <person name="Liu H."/>
        </authorList>
    </citation>
    <scope>NUCLEOTIDE SEQUENCE [LARGE SCALE GENOMIC DNA]</scope>
    <source>
        <strain evidence="1 2">DSYZ</strain>
    </source>
</reference>
<dbReference type="AlphaFoldDB" id="A0ABC8D7R7"/>
<organism evidence="1 2">
    <name type="scientific">Bacillus velezensis</name>
    <dbReference type="NCBI Taxonomy" id="492670"/>
    <lineage>
        <taxon>Bacteria</taxon>
        <taxon>Bacillati</taxon>
        <taxon>Bacillota</taxon>
        <taxon>Bacilli</taxon>
        <taxon>Bacillales</taxon>
        <taxon>Bacillaceae</taxon>
        <taxon>Bacillus</taxon>
        <taxon>Bacillus amyloliquefaciens group</taxon>
    </lineage>
</organism>
<protein>
    <submittedName>
        <fullName evidence="1">Uncharacterized protein</fullName>
    </submittedName>
</protein>
<accession>A0ABC8D7R7</accession>
<proteinExistence type="predicted"/>